<dbReference type="PANTHER" id="PTHR24220">
    <property type="entry name" value="IMPORT ATP-BINDING PROTEIN"/>
    <property type="match status" value="1"/>
</dbReference>
<dbReference type="GO" id="GO:0098796">
    <property type="term" value="C:membrane protein complex"/>
    <property type="evidence" value="ECO:0007669"/>
    <property type="project" value="UniProtKB-ARBA"/>
</dbReference>
<dbReference type="CDD" id="cd03255">
    <property type="entry name" value="ABC_MJ0796_LolCDE_FtsE"/>
    <property type="match status" value="1"/>
</dbReference>
<sequence>MKTIVKTEHVSKTFLLGKTQVQALTDISIKAFEGEFLAIAGPSGSGKTTLLNLIGCIDKPTKGIIKIDDEIVTGFSSNKLADIRLAKLAFIFQTFNLIPVLSACENVEYPLLKTVKNKTERFDRVFYALQSVGLEKFVKHRPDELSGGQRQRVAIARALVTEPRIILADEPTANLDQKTGEDVLNIMKSINKDSNTLFIFSTHDPKVMQMASRIIRITDGRVVEPTHPGRLKNEFSHKH</sequence>
<dbReference type="SMART" id="SM00382">
    <property type="entry name" value="AAA"/>
    <property type="match status" value="1"/>
</dbReference>
<dbReference type="InterPro" id="IPR027417">
    <property type="entry name" value="P-loop_NTPase"/>
</dbReference>
<dbReference type="RefSeq" id="WP_092231754.1">
    <property type="nucleotide sequence ID" value="NZ_FNLL01000003.1"/>
</dbReference>
<name>A0A1H2EPX8_9BACT</name>
<reference evidence="7" key="1">
    <citation type="submission" date="2016-10" db="EMBL/GenBank/DDBJ databases">
        <authorList>
            <person name="Varghese N."/>
            <person name="Submissions S."/>
        </authorList>
    </citation>
    <scope>NUCLEOTIDE SEQUENCE [LARGE SCALE GENOMIC DNA]</scope>
    <source>
        <strain evidence="7">DSM 3384</strain>
    </source>
</reference>
<dbReference type="Proteomes" id="UP000199608">
    <property type="component" value="Unassembled WGS sequence"/>
</dbReference>
<dbReference type="PROSITE" id="PS00211">
    <property type="entry name" value="ABC_TRANSPORTER_1"/>
    <property type="match status" value="1"/>
</dbReference>
<dbReference type="InterPro" id="IPR015854">
    <property type="entry name" value="ABC_transpr_LolD-like"/>
</dbReference>
<dbReference type="Gene3D" id="3.40.50.300">
    <property type="entry name" value="P-loop containing nucleotide triphosphate hydrolases"/>
    <property type="match status" value="1"/>
</dbReference>
<comment type="similarity">
    <text evidence="4">Belongs to the ABC transporter superfamily. Macrolide exporter (TC 3.A.1.122) family.</text>
</comment>
<dbReference type="InterPro" id="IPR017911">
    <property type="entry name" value="MacB-like_ATP-bd"/>
</dbReference>
<keyword evidence="2" id="KW-0547">Nucleotide-binding</keyword>
<gene>
    <name evidence="6" type="ORF">SAMN04487931_103283</name>
</gene>
<dbReference type="Pfam" id="PF00005">
    <property type="entry name" value="ABC_tran"/>
    <property type="match status" value="1"/>
</dbReference>
<dbReference type="GO" id="GO:0005524">
    <property type="term" value="F:ATP binding"/>
    <property type="evidence" value="ECO:0007669"/>
    <property type="project" value="UniProtKB-KW"/>
</dbReference>
<dbReference type="GO" id="GO:0022857">
    <property type="term" value="F:transmembrane transporter activity"/>
    <property type="evidence" value="ECO:0007669"/>
    <property type="project" value="TreeGrafter"/>
</dbReference>
<keyword evidence="7" id="KW-1185">Reference proteome</keyword>
<dbReference type="AlphaFoldDB" id="A0A1H2EPX8"/>
<dbReference type="GO" id="GO:0016887">
    <property type="term" value="F:ATP hydrolysis activity"/>
    <property type="evidence" value="ECO:0007669"/>
    <property type="project" value="InterPro"/>
</dbReference>
<organism evidence="6 7">
    <name type="scientific">Desulfobacula phenolica</name>
    <dbReference type="NCBI Taxonomy" id="90732"/>
    <lineage>
        <taxon>Bacteria</taxon>
        <taxon>Pseudomonadati</taxon>
        <taxon>Thermodesulfobacteriota</taxon>
        <taxon>Desulfobacteria</taxon>
        <taxon>Desulfobacterales</taxon>
        <taxon>Desulfobacteraceae</taxon>
        <taxon>Desulfobacula</taxon>
    </lineage>
</organism>
<accession>A0A1H2EPX8</accession>
<evidence type="ECO:0000313" key="6">
    <source>
        <dbReference type="EMBL" id="SDT97232.1"/>
    </source>
</evidence>
<evidence type="ECO:0000313" key="7">
    <source>
        <dbReference type="Proteomes" id="UP000199608"/>
    </source>
</evidence>
<dbReference type="SUPFAM" id="SSF52540">
    <property type="entry name" value="P-loop containing nucleoside triphosphate hydrolases"/>
    <property type="match status" value="1"/>
</dbReference>
<dbReference type="FunFam" id="3.40.50.300:FF:000032">
    <property type="entry name" value="Export ABC transporter ATP-binding protein"/>
    <property type="match status" value="1"/>
</dbReference>
<dbReference type="PANTHER" id="PTHR24220:SF86">
    <property type="entry name" value="ABC TRANSPORTER ABCH.1"/>
    <property type="match status" value="1"/>
</dbReference>
<protein>
    <submittedName>
        <fullName evidence="6">Putative ABC transport system ATP-binding protein</fullName>
    </submittedName>
</protein>
<proteinExistence type="inferred from homology"/>
<keyword evidence="1" id="KW-0813">Transport</keyword>
<dbReference type="EMBL" id="FNLL01000003">
    <property type="protein sequence ID" value="SDT97232.1"/>
    <property type="molecule type" value="Genomic_DNA"/>
</dbReference>
<dbReference type="PROSITE" id="PS50893">
    <property type="entry name" value="ABC_TRANSPORTER_2"/>
    <property type="match status" value="1"/>
</dbReference>
<evidence type="ECO:0000256" key="3">
    <source>
        <dbReference type="ARBA" id="ARBA00022840"/>
    </source>
</evidence>
<evidence type="ECO:0000256" key="4">
    <source>
        <dbReference type="ARBA" id="ARBA00038388"/>
    </source>
</evidence>
<evidence type="ECO:0000259" key="5">
    <source>
        <dbReference type="PROSITE" id="PS50893"/>
    </source>
</evidence>
<feature type="domain" description="ABC transporter" evidence="5">
    <location>
        <begin position="5"/>
        <end position="236"/>
    </location>
</feature>
<evidence type="ECO:0000256" key="1">
    <source>
        <dbReference type="ARBA" id="ARBA00022448"/>
    </source>
</evidence>
<dbReference type="InterPro" id="IPR003439">
    <property type="entry name" value="ABC_transporter-like_ATP-bd"/>
</dbReference>
<dbReference type="GO" id="GO:0005886">
    <property type="term" value="C:plasma membrane"/>
    <property type="evidence" value="ECO:0007669"/>
    <property type="project" value="TreeGrafter"/>
</dbReference>
<dbReference type="InterPro" id="IPR003593">
    <property type="entry name" value="AAA+_ATPase"/>
</dbReference>
<evidence type="ECO:0000256" key="2">
    <source>
        <dbReference type="ARBA" id="ARBA00022741"/>
    </source>
</evidence>
<keyword evidence="3 6" id="KW-0067">ATP-binding</keyword>
<dbReference type="InterPro" id="IPR017871">
    <property type="entry name" value="ABC_transporter-like_CS"/>
</dbReference>